<dbReference type="InterPro" id="IPR003785">
    <property type="entry name" value="Creatininase/forma_Hydrolase"/>
</dbReference>
<dbReference type="EMBL" id="QHKS01000072">
    <property type="protein sequence ID" value="RDJ97225.1"/>
    <property type="molecule type" value="Genomic_DNA"/>
</dbReference>
<dbReference type="GO" id="GO:0046872">
    <property type="term" value="F:metal ion binding"/>
    <property type="evidence" value="ECO:0007669"/>
    <property type="project" value="UniProtKB-KW"/>
</dbReference>
<reference evidence="7" key="1">
    <citation type="submission" date="2018-05" db="EMBL/GenBank/DDBJ databases">
        <authorList>
            <person name="Feng T."/>
        </authorList>
    </citation>
    <scope>NUCLEOTIDE SEQUENCE [LARGE SCALE GENOMIC DNA]</scope>
    <source>
        <strain evidence="7">S27</strain>
    </source>
</reference>
<dbReference type="NCBIfam" id="TIGR04448">
    <property type="entry name" value="creatininase"/>
    <property type="match status" value="1"/>
</dbReference>
<evidence type="ECO:0000256" key="2">
    <source>
        <dbReference type="ARBA" id="ARBA00022723"/>
    </source>
</evidence>
<keyword evidence="7" id="KW-1185">Reference proteome</keyword>
<dbReference type="Proteomes" id="UP000254875">
    <property type="component" value="Unassembled WGS sequence"/>
</dbReference>
<gene>
    <name evidence="6" type="ORF">DLM46_38590</name>
</gene>
<dbReference type="OrthoDB" id="9801445at2"/>
<evidence type="ECO:0000256" key="5">
    <source>
        <dbReference type="ARBA" id="ARBA00024029"/>
    </source>
</evidence>
<dbReference type="AlphaFoldDB" id="A0A370MV37"/>
<comment type="cofactor">
    <cofactor evidence="1">
        <name>Zn(2+)</name>
        <dbReference type="ChEBI" id="CHEBI:29105"/>
    </cofactor>
</comment>
<protein>
    <submittedName>
        <fullName evidence="6">Creatininase</fullName>
    </submittedName>
</protein>
<evidence type="ECO:0000256" key="4">
    <source>
        <dbReference type="ARBA" id="ARBA00022833"/>
    </source>
</evidence>
<name>A0A370MV37_9BURK</name>
<comment type="caution">
    <text evidence="6">The sequence shown here is derived from an EMBL/GenBank/DDBJ whole genome shotgun (WGS) entry which is preliminary data.</text>
</comment>
<comment type="similarity">
    <text evidence="5">Belongs to the creatininase superfamily.</text>
</comment>
<dbReference type="GO" id="GO:0016811">
    <property type="term" value="F:hydrolase activity, acting on carbon-nitrogen (but not peptide) bonds, in linear amides"/>
    <property type="evidence" value="ECO:0007669"/>
    <property type="project" value="TreeGrafter"/>
</dbReference>
<keyword evidence="4" id="KW-0862">Zinc</keyword>
<dbReference type="InterPro" id="IPR024087">
    <property type="entry name" value="Creatininase-like_sf"/>
</dbReference>
<dbReference type="InterPro" id="IPR031034">
    <property type="entry name" value="Creatininase"/>
</dbReference>
<dbReference type="PANTHER" id="PTHR35005:SF1">
    <property type="entry name" value="2-AMINO-5-FORMYLAMINO-6-RIBOSYLAMINOPYRIMIDIN-4(3H)-ONE 5'-MONOPHOSPHATE DEFORMYLASE"/>
    <property type="match status" value="1"/>
</dbReference>
<sequence length="265" mass="28604">MEKSVVIGELAWPEYARRVTEQAQPILIPIGALEQHGPHMSMNPDVLLPTAISVAVGQKIGALVAPAIAYGYKSQQKSGGGNHLCGTTSLDGHTLSLTVKDVLKEFARHGARKICLVNGHFENSMFAVEGVDLAIRELRWEGIHDFQVVMLSYWDFVTEETIARIYPDGFPGWAVEHGGVLETSLMLHLHPHLVDMSCVPTHGAASFEPYDVFPPIPEWTPSSGCLSSAAAASAEKGALLFEVCVEGISCALREAYDARAKASLA</sequence>
<dbReference type="RefSeq" id="WP_115110293.1">
    <property type="nucleotide sequence ID" value="NZ_QHKS01000072.1"/>
</dbReference>
<dbReference type="PANTHER" id="PTHR35005">
    <property type="entry name" value="3-DEHYDRO-SCYLLO-INOSOSE HYDROLASE"/>
    <property type="match status" value="1"/>
</dbReference>
<dbReference type="GO" id="GO:0047789">
    <property type="term" value="F:creatininase activity"/>
    <property type="evidence" value="ECO:0007669"/>
    <property type="project" value="InterPro"/>
</dbReference>
<dbReference type="Pfam" id="PF02633">
    <property type="entry name" value="Creatininase"/>
    <property type="match status" value="1"/>
</dbReference>
<keyword evidence="2" id="KW-0479">Metal-binding</keyword>
<organism evidence="6 7">
    <name type="scientific">Paraburkholderia lacunae</name>
    <dbReference type="NCBI Taxonomy" id="2211104"/>
    <lineage>
        <taxon>Bacteria</taxon>
        <taxon>Pseudomonadati</taxon>
        <taxon>Pseudomonadota</taxon>
        <taxon>Betaproteobacteria</taxon>
        <taxon>Burkholderiales</taxon>
        <taxon>Burkholderiaceae</taxon>
        <taxon>Paraburkholderia</taxon>
    </lineage>
</organism>
<evidence type="ECO:0000313" key="7">
    <source>
        <dbReference type="Proteomes" id="UP000254875"/>
    </source>
</evidence>
<dbReference type="GO" id="GO:0009231">
    <property type="term" value="P:riboflavin biosynthetic process"/>
    <property type="evidence" value="ECO:0007669"/>
    <property type="project" value="TreeGrafter"/>
</dbReference>
<accession>A0A370MV37</accession>
<evidence type="ECO:0000256" key="1">
    <source>
        <dbReference type="ARBA" id="ARBA00001947"/>
    </source>
</evidence>
<dbReference type="GO" id="GO:0006601">
    <property type="term" value="P:creatine biosynthetic process"/>
    <property type="evidence" value="ECO:0007669"/>
    <property type="project" value="InterPro"/>
</dbReference>
<dbReference type="Gene3D" id="3.40.50.10310">
    <property type="entry name" value="Creatininase"/>
    <property type="match status" value="1"/>
</dbReference>
<keyword evidence="3" id="KW-0378">Hydrolase</keyword>
<evidence type="ECO:0000313" key="6">
    <source>
        <dbReference type="EMBL" id="RDJ97225.1"/>
    </source>
</evidence>
<evidence type="ECO:0000256" key="3">
    <source>
        <dbReference type="ARBA" id="ARBA00022801"/>
    </source>
</evidence>
<dbReference type="GO" id="GO:0006602">
    <property type="term" value="P:creatinine catabolic process"/>
    <property type="evidence" value="ECO:0007669"/>
    <property type="project" value="InterPro"/>
</dbReference>
<dbReference type="SUPFAM" id="SSF102215">
    <property type="entry name" value="Creatininase"/>
    <property type="match status" value="1"/>
</dbReference>
<proteinExistence type="inferred from homology"/>